<organism evidence="3 4">
    <name type="scientific">Ectothiorhodospira mobilis</name>
    <dbReference type="NCBI Taxonomy" id="195064"/>
    <lineage>
        <taxon>Bacteria</taxon>
        <taxon>Pseudomonadati</taxon>
        <taxon>Pseudomonadota</taxon>
        <taxon>Gammaproteobacteria</taxon>
        <taxon>Chromatiales</taxon>
        <taxon>Ectothiorhodospiraceae</taxon>
        <taxon>Ectothiorhodospira</taxon>
    </lineage>
</organism>
<dbReference type="OrthoDB" id="5298512at2"/>
<name>A0A1I4RT74_ECTMO</name>
<feature type="domain" description="Anti sigma-E protein RseA N-terminal" evidence="2">
    <location>
        <begin position="6"/>
        <end position="75"/>
    </location>
</feature>
<dbReference type="SUPFAM" id="SSF89069">
    <property type="entry name" value="N-terminal, cytoplasmic domain of anti-sigmaE factor RseA"/>
    <property type="match status" value="1"/>
</dbReference>
<proteinExistence type="predicted"/>
<dbReference type="CDD" id="cd16328">
    <property type="entry name" value="RseA_N"/>
    <property type="match status" value="1"/>
</dbReference>
<dbReference type="GO" id="GO:0016989">
    <property type="term" value="F:sigma factor antagonist activity"/>
    <property type="evidence" value="ECO:0007669"/>
    <property type="project" value="InterPro"/>
</dbReference>
<evidence type="ECO:0000313" key="4">
    <source>
        <dbReference type="Proteomes" id="UP000199556"/>
    </source>
</evidence>
<dbReference type="EMBL" id="FOUO01000009">
    <property type="protein sequence ID" value="SFM55220.1"/>
    <property type="molecule type" value="Genomic_DNA"/>
</dbReference>
<gene>
    <name evidence="3" type="ORF">SAMN05421721_10972</name>
</gene>
<dbReference type="Gene3D" id="1.10.10.880">
    <property type="entry name" value="Anti sigma-E protein RseA, N-terminal domain"/>
    <property type="match status" value="1"/>
</dbReference>
<evidence type="ECO:0000256" key="1">
    <source>
        <dbReference type="SAM" id="MobiDB-lite"/>
    </source>
</evidence>
<dbReference type="InterPro" id="IPR052383">
    <property type="entry name" value="Anti-sigma-E_RseA-like"/>
</dbReference>
<dbReference type="PANTHER" id="PTHR38104">
    <property type="match status" value="1"/>
</dbReference>
<evidence type="ECO:0000313" key="3">
    <source>
        <dbReference type="EMBL" id="SFM55220.1"/>
    </source>
</evidence>
<accession>A0A1I4RT74</accession>
<feature type="region of interest" description="Disordered" evidence="1">
    <location>
        <begin position="116"/>
        <end position="139"/>
    </location>
</feature>
<dbReference type="Pfam" id="PF03872">
    <property type="entry name" value="RseA_N"/>
    <property type="match status" value="1"/>
</dbReference>
<dbReference type="InterPro" id="IPR005572">
    <property type="entry name" value="Anti-sigma_E_RseA_N"/>
</dbReference>
<protein>
    <submittedName>
        <fullName evidence="3">Sigma-E factor negative regulatory protein RseA</fullName>
    </submittedName>
</protein>
<dbReference type="AlphaFoldDB" id="A0A1I4RT74"/>
<dbReference type="PANTHER" id="PTHR38104:SF1">
    <property type="entry name" value="ANTI-SIGMA-E FACTOR RSEA"/>
    <property type="match status" value="1"/>
</dbReference>
<keyword evidence="4" id="KW-1185">Reference proteome</keyword>
<reference evidence="3 4" key="1">
    <citation type="submission" date="2016-10" db="EMBL/GenBank/DDBJ databases">
        <authorList>
            <person name="de Groot N.N."/>
        </authorList>
    </citation>
    <scope>NUCLEOTIDE SEQUENCE [LARGE SCALE GENOMIC DNA]</scope>
    <source>
        <strain evidence="3 4">DSM 4180</strain>
    </source>
</reference>
<evidence type="ECO:0000259" key="2">
    <source>
        <dbReference type="Pfam" id="PF03872"/>
    </source>
</evidence>
<sequence>MNATKEERLSALTDDEAQAFEVRRLVDELERDPELLARWSRYHLMGDLLRERSGPLAPPDFSRRIMQAIEEEDVPRAGWWVRHGRLARPAAGVAMAAVVAAAVLLGVQSLSERPGVGGAPMAAGEGATPSLDAVDGGGFRPVAEGLSTDRLLTASPNDAERFRSSPIERVDARMDSYLLNHTESAMARNLSPYTPASGNGFASE</sequence>
<dbReference type="InterPro" id="IPR036147">
    <property type="entry name" value="Anti-sigma_E_RseA_N_sf"/>
</dbReference>
<dbReference type="STRING" id="195064.SAMN05421721_10972"/>
<dbReference type="Proteomes" id="UP000199556">
    <property type="component" value="Unassembled WGS sequence"/>
</dbReference>
<dbReference type="RefSeq" id="WP_090485686.1">
    <property type="nucleotide sequence ID" value="NZ_FOUO01000009.1"/>
</dbReference>